<proteinExistence type="predicted"/>
<name>A0ACB5U4Q5_CANBO</name>
<dbReference type="EMBL" id="BSXV01004736">
    <property type="protein sequence ID" value="GMF01120.1"/>
    <property type="molecule type" value="Genomic_DNA"/>
</dbReference>
<keyword evidence="2" id="KW-1185">Reference proteome</keyword>
<evidence type="ECO:0000313" key="2">
    <source>
        <dbReference type="Proteomes" id="UP001165101"/>
    </source>
</evidence>
<dbReference type="Proteomes" id="UP001165101">
    <property type="component" value="Unassembled WGS sequence"/>
</dbReference>
<organism evidence="1 2">
    <name type="scientific">Candida boidinii</name>
    <name type="common">Yeast</name>
    <dbReference type="NCBI Taxonomy" id="5477"/>
    <lineage>
        <taxon>Eukaryota</taxon>
        <taxon>Fungi</taxon>
        <taxon>Dikarya</taxon>
        <taxon>Ascomycota</taxon>
        <taxon>Saccharomycotina</taxon>
        <taxon>Pichiomycetes</taxon>
        <taxon>Pichiales</taxon>
        <taxon>Pichiaceae</taxon>
        <taxon>Ogataea</taxon>
        <taxon>Ogataea/Candida clade</taxon>
    </lineage>
</organism>
<reference evidence="1" key="1">
    <citation type="submission" date="2023-04" db="EMBL/GenBank/DDBJ databases">
        <title>Candida boidinii NBRC 1967.</title>
        <authorList>
            <person name="Ichikawa N."/>
            <person name="Sato H."/>
            <person name="Tonouchi N."/>
        </authorList>
    </citation>
    <scope>NUCLEOTIDE SEQUENCE</scope>
    <source>
        <strain evidence="1">NBRC 1967</strain>
    </source>
</reference>
<sequence>MSLVRRINYYRINKPITSSSKIISSLVSRCPQNLNNNCVGFRYATTVSNNDYDIDLITLRRKDENLSGSTSNSSSSHTIKNNSESAIFTSLSKPSGYDYFEEKFKKELQLLKDHLLRVNKNVLDPYFDINTIDVEGILNRFKIVAQYGKSFRQSKEKLAPVLLFITTIKRNPKYLQFFIEDELRKDIVIPEKKAIALDKENSDMIKDDDKDNDVISVINTSHDNGSSTDKSATSNKLGSFLKQTHSLKSKAEVTNGISKISTTCYLL</sequence>
<evidence type="ECO:0000313" key="1">
    <source>
        <dbReference type="EMBL" id="GMF01120.1"/>
    </source>
</evidence>
<accession>A0ACB5U4Q5</accession>
<comment type="caution">
    <text evidence="1">The sequence shown here is derived from an EMBL/GenBank/DDBJ whole genome shotgun (WGS) entry which is preliminary data.</text>
</comment>
<protein>
    <submittedName>
        <fullName evidence="1">Unnamed protein product</fullName>
    </submittedName>
</protein>
<gene>
    <name evidence="1" type="ORF">Cboi01_000575200</name>
</gene>